<keyword evidence="2" id="KW-1185">Reference proteome</keyword>
<dbReference type="AlphaFoldDB" id="A0A1B3XTM8"/>
<proteinExistence type="predicted"/>
<accession>A0A1B3XTM8</accession>
<name>A0A1B3XTM8_9BACI</name>
<evidence type="ECO:0000313" key="2">
    <source>
        <dbReference type="Proteomes" id="UP000077926"/>
    </source>
</evidence>
<dbReference type="RefSeq" id="WP_064465535.1">
    <property type="nucleotide sequence ID" value="NZ_CP017080.1"/>
</dbReference>
<dbReference type="STRING" id="264697.ABE28_019510"/>
<protein>
    <submittedName>
        <fullName evidence="1">Uncharacterized protein</fullName>
    </submittedName>
</protein>
<sequence length="68" mass="8028">MVSIGDTKTVIILGEFLIPPDHPFDNVAFWQHGQITPAMFIGRIEVTYEYKDNMYQEKKMEFRSAYIR</sequence>
<dbReference type="Proteomes" id="UP000077926">
    <property type="component" value="Chromosome"/>
</dbReference>
<evidence type="ECO:0000313" key="1">
    <source>
        <dbReference type="EMBL" id="AOH56560.1"/>
    </source>
</evidence>
<dbReference type="KEGG" id="bmur:ABE28_019510"/>
<gene>
    <name evidence="1" type="ORF">ABE28_019510</name>
</gene>
<dbReference type="EMBL" id="CP017080">
    <property type="protein sequence ID" value="AOH56560.1"/>
    <property type="molecule type" value="Genomic_DNA"/>
</dbReference>
<reference evidence="1 2" key="1">
    <citation type="submission" date="2016-08" db="EMBL/GenBank/DDBJ databases">
        <title>Complete genome sequence of Bacillus muralis G25-68, a strain with toxicity to nematodes.</title>
        <authorList>
            <person name="Zheng Z."/>
        </authorList>
    </citation>
    <scope>NUCLEOTIDE SEQUENCE [LARGE SCALE GENOMIC DNA]</scope>
    <source>
        <strain evidence="1 2">G25-68</strain>
    </source>
</reference>
<organism evidence="1 2">
    <name type="scientific">Peribacillus muralis</name>
    <dbReference type="NCBI Taxonomy" id="264697"/>
    <lineage>
        <taxon>Bacteria</taxon>
        <taxon>Bacillati</taxon>
        <taxon>Bacillota</taxon>
        <taxon>Bacilli</taxon>
        <taxon>Bacillales</taxon>
        <taxon>Bacillaceae</taxon>
        <taxon>Peribacillus</taxon>
    </lineage>
</organism>